<evidence type="ECO:0000256" key="1">
    <source>
        <dbReference type="ARBA" id="ARBA00022754"/>
    </source>
</evidence>
<protein>
    <recommendedName>
        <fullName evidence="3">IF rod domain-containing protein</fullName>
    </recommendedName>
</protein>
<dbReference type="InterPro" id="IPR018039">
    <property type="entry name" value="IF_conserved"/>
</dbReference>
<keyword evidence="1" id="KW-0403">Intermediate filament</keyword>
<gene>
    <name evidence="4" type="ORF">NDU88_002164</name>
</gene>
<dbReference type="InterPro" id="IPR039008">
    <property type="entry name" value="IF_rod_dom"/>
</dbReference>
<comment type="caution">
    <text evidence="4">The sequence shown here is derived from an EMBL/GenBank/DDBJ whole genome shotgun (WGS) entry which is preliminary data.</text>
</comment>
<dbReference type="AlphaFoldDB" id="A0AAV7Q583"/>
<evidence type="ECO:0000313" key="5">
    <source>
        <dbReference type="Proteomes" id="UP001066276"/>
    </source>
</evidence>
<keyword evidence="2" id="KW-0175">Coiled coil</keyword>
<dbReference type="PROSITE" id="PS00226">
    <property type="entry name" value="IF_ROD_1"/>
    <property type="match status" value="1"/>
</dbReference>
<dbReference type="EMBL" id="JANPWB010000010">
    <property type="protein sequence ID" value="KAJ1135732.1"/>
    <property type="molecule type" value="Genomic_DNA"/>
</dbReference>
<evidence type="ECO:0000259" key="3">
    <source>
        <dbReference type="PROSITE" id="PS51842"/>
    </source>
</evidence>
<dbReference type="Gene3D" id="1.20.5.170">
    <property type="match status" value="1"/>
</dbReference>
<name>A0AAV7Q583_PLEWA</name>
<feature type="domain" description="IF rod" evidence="3">
    <location>
        <begin position="1"/>
        <end position="36"/>
    </location>
</feature>
<reference evidence="4" key="1">
    <citation type="journal article" date="2022" name="bioRxiv">
        <title>Sequencing and chromosome-scale assembly of the giantPleurodeles waltlgenome.</title>
        <authorList>
            <person name="Brown T."/>
            <person name="Elewa A."/>
            <person name="Iarovenko S."/>
            <person name="Subramanian E."/>
            <person name="Araus A.J."/>
            <person name="Petzold A."/>
            <person name="Susuki M."/>
            <person name="Suzuki K.-i.T."/>
            <person name="Hayashi T."/>
            <person name="Toyoda A."/>
            <person name="Oliveira C."/>
            <person name="Osipova E."/>
            <person name="Leigh N.D."/>
            <person name="Simon A."/>
            <person name="Yun M.H."/>
        </authorList>
    </citation>
    <scope>NUCLEOTIDE SEQUENCE</scope>
    <source>
        <strain evidence="4">20211129_DDA</strain>
        <tissue evidence="4">Liver</tissue>
    </source>
</reference>
<proteinExistence type="predicted"/>
<keyword evidence="5" id="KW-1185">Reference proteome</keyword>
<dbReference type="PROSITE" id="PS51842">
    <property type="entry name" value="IF_ROD_2"/>
    <property type="match status" value="1"/>
</dbReference>
<dbReference type="GO" id="GO:0005882">
    <property type="term" value="C:intermediate filament"/>
    <property type="evidence" value="ECO:0007669"/>
    <property type="project" value="UniProtKB-KW"/>
</dbReference>
<dbReference type="SUPFAM" id="SSF64593">
    <property type="entry name" value="Intermediate filament protein, coiled coil region"/>
    <property type="match status" value="1"/>
</dbReference>
<sequence>MEYQSAEYKQLLGIKSRLEKEIETYRRLLDGEGGSKLCFLFKVGLQHFPMVWKNKLGSSLLDGLVRRNVGKDPFANAFCFSSSDMGPHLDPICIGSYRGSVVLDTSVWVADIDLGVEDE</sequence>
<organism evidence="4 5">
    <name type="scientific">Pleurodeles waltl</name>
    <name type="common">Iberian ribbed newt</name>
    <dbReference type="NCBI Taxonomy" id="8319"/>
    <lineage>
        <taxon>Eukaryota</taxon>
        <taxon>Metazoa</taxon>
        <taxon>Chordata</taxon>
        <taxon>Craniata</taxon>
        <taxon>Vertebrata</taxon>
        <taxon>Euteleostomi</taxon>
        <taxon>Amphibia</taxon>
        <taxon>Batrachia</taxon>
        <taxon>Caudata</taxon>
        <taxon>Salamandroidea</taxon>
        <taxon>Salamandridae</taxon>
        <taxon>Pleurodelinae</taxon>
        <taxon>Pleurodeles</taxon>
    </lineage>
</organism>
<accession>A0AAV7Q583</accession>
<dbReference type="Proteomes" id="UP001066276">
    <property type="component" value="Chromosome 6"/>
</dbReference>
<evidence type="ECO:0000256" key="2">
    <source>
        <dbReference type="ARBA" id="ARBA00023054"/>
    </source>
</evidence>
<evidence type="ECO:0000313" key="4">
    <source>
        <dbReference type="EMBL" id="KAJ1135732.1"/>
    </source>
</evidence>